<evidence type="ECO:0000256" key="1">
    <source>
        <dbReference type="SAM" id="Phobius"/>
    </source>
</evidence>
<feature type="transmembrane region" description="Helical" evidence="1">
    <location>
        <begin position="229"/>
        <end position="247"/>
    </location>
</feature>
<accession>A0A382LLN4</accession>
<proteinExistence type="predicted"/>
<reference evidence="2" key="1">
    <citation type="submission" date="2018-05" db="EMBL/GenBank/DDBJ databases">
        <authorList>
            <person name="Lanie J.A."/>
            <person name="Ng W.-L."/>
            <person name="Kazmierczak K.M."/>
            <person name="Andrzejewski T.M."/>
            <person name="Davidsen T.M."/>
            <person name="Wayne K.J."/>
            <person name="Tettelin H."/>
            <person name="Glass J.I."/>
            <person name="Rusch D."/>
            <person name="Podicherti R."/>
            <person name="Tsui H.-C.T."/>
            <person name="Winkler M.E."/>
        </authorList>
    </citation>
    <scope>NUCLEOTIDE SEQUENCE</scope>
</reference>
<gene>
    <name evidence="2" type="ORF">METZ01_LOCUS290473</name>
</gene>
<feature type="transmembrane region" description="Helical" evidence="1">
    <location>
        <begin position="268"/>
        <end position="289"/>
    </location>
</feature>
<feature type="transmembrane region" description="Helical" evidence="1">
    <location>
        <begin position="194"/>
        <end position="217"/>
    </location>
</feature>
<sequence>MELAYVYNIFFLLQVVLLVAWSSRLLGVNFKTGLLIGLIFCGGFWGQIIFDMNAWSHLAALPLWILFVSLSLKQLSNPKDNTLTPFFLISCSVAGSLYLYPEATIVLGAGIGILTLIQIRNRFRIFQKLAVAGLLAVCVAILDYKNTLLFLVNQLRHHLQLQPGWHQYYFSFLFGNDGIPEALKTSIQNRVFDLNFFQVLLGELLDVIPGIMGLFFLTPSTDMQSWNALLLRLLVNLFIIGLWIFFAKELLRWIREKCDSGLIIPSQWLGYITIQLGVIGILVFTNNIWAATKGWLYLIPFLMLLFLVPFFSGNKQNIVGKILLTIFIISQLTFAGIRPFAASVEGGIHYRFKPYPGSLPQAEKDHYSWSIETVIKLTQDCKLVLIPQISNPFYEHFL</sequence>
<name>A0A382LLN4_9ZZZZ</name>
<feature type="transmembrane region" description="Helical" evidence="1">
    <location>
        <begin position="125"/>
        <end position="144"/>
    </location>
</feature>
<feature type="transmembrane region" description="Helical" evidence="1">
    <location>
        <begin position="56"/>
        <end position="76"/>
    </location>
</feature>
<feature type="transmembrane region" description="Helical" evidence="1">
    <location>
        <begin position="295"/>
        <end position="311"/>
    </location>
</feature>
<feature type="transmembrane region" description="Helical" evidence="1">
    <location>
        <begin position="318"/>
        <end position="337"/>
    </location>
</feature>
<protein>
    <recommendedName>
        <fullName evidence="3">Glycosyltransferase RgtA/B/C/D-like domain-containing protein</fullName>
    </recommendedName>
</protein>
<keyword evidence="1" id="KW-1133">Transmembrane helix</keyword>
<organism evidence="2">
    <name type="scientific">marine metagenome</name>
    <dbReference type="NCBI Taxonomy" id="408172"/>
    <lineage>
        <taxon>unclassified sequences</taxon>
        <taxon>metagenomes</taxon>
        <taxon>ecological metagenomes</taxon>
    </lineage>
</organism>
<feature type="transmembrane region" description="Helical" evidence="1">
    <location>
        <begin position="6"/>
        <end position="26"/>
    </location>
</feature>
<keyword evidence="1" id="KW-0472">Membrane</keyword>
<evidence type="ECO:0008006" key="3">
    <source>
        <dbReference type="Google" id="ProtNLM"/>
    </source>
</evidence>
<keyword evidence="1" id="KW-0812">Transmembrane</keyword>
<feature type="non-terminal residue" evidence="2">
    <location>
        <position position="398"/>
    </location>
</feature>
<dbReference type="EMBL" id="UINC01087874">
    <property type="protein sequence ID" value="SVC37619.1"/>
    <property type="molecule type" value="Genomic_DNA"/>
</dbReference>
<dbReference type="AlphaFoldDB" id="A0A382LLN4"/>
<evidence type="ECO:0000313" key="2">
    <source>
        <dbReference type="EMBL" id="SVC37619.1"/>
    </source>
</evidence>
<feature type="transmembrane region" description="Helical" evidence="1">
    <location>
        <begin position="97"/>
        <end position="119"/>
    </location>
</feature>
<feature type="transmembrane region" description="Helical" evidence="1">
    <location>
        <begin position="33"/>
        <end position="50"/>
    </location>
</feature>